<accession>A0A8C6RMR2</accession>
<dbReference type="InterPro" id="IPR001611">
    <property type="entry name" value="Leu-rich_rpt"/>
</dbReference>
<dbReference type="Proteomes" id="UP000694381">
    <property type="component" value="Unassembled WGS sequence"/>
</dbReference>
<dbReference type="InterPro" id="IPR050637">
    <property type="entry name" value="NLRP_innate_immun_reg"/>
</dbReference>
<dbReference type="GO" id="GO:0005737">
    <property type="term" value="C:cytoplasm"/>
    <property type="evidence" value="ECO:0007669"/>
    <property type="project" value="TreeGrafter"/>
</dbReference>
<protein>
    <submittedName>
        <fullName evidence="1">NLR family, pyrin domain containing 14</fullName>
    </submittedName>
</protein>
<sequence length="333" mass="36732">MHEGPTLTCCDLKPIHCLHLSEALIRNKRLVFLNLSTNNLSDDGVKLLCKALEHPDCCLERLSLANSGLTKVGCEDLSLALISNKRLTHLCLADNFLGDDGITLISDALKYPQCTLKSLVLRSCHFTPLGSEYLSTSLLHNKSLTHLDLGSNSLQDSGAKLLFHVLQQRTCNLQELELMGCILTSECCVDLVSALVNNPNLCSLQLGNNNLKDTGVHILCDALRNPNCNIQRLGLEHCGLTSACCQDLSTSLHGNQKLLRINLTKNTLGYEGIRNLCEVLGSPECKLEVLGLDKEKVDEKAKKLLEAVRVNNPLLVIKSHYDNEGSGCWWQYF</sequence>
<dbReference type="InterPro" id="IPR032675">
    <property type="entry name" value="LRR_dom_sf"/>
</dbReference>
<dbReference type="GeneTree" id="ENSGT00940000162005"/>
<gene>
    <name evidence="1" type="primary">Nlrp14</name>
</gene>
<keyword evidence="2" id="KW-1185">Reference proteome</keyword>
<dbReference type="PANTHER" id="PTHR45690:SF15">
    <property type="entry name" value="NACHT, LRR AND PYD DOMAINS-CONTAINING PROTEIN 14"/>
    <property type="match status" value="1"/>
</dbReference>
<dbReference type="Ensembl" id="ENSNGAT00000025259.1">
    <property type="protein sequence ID" value="ENSNGAP00000019597.1"/>
    <property type="gene ID" value="ENSNGAG00000019355.1"/>
</dbReference>
<evidence type="ECO:0000313" key="2">
    <source>
        <dbReference type="Proteomes" id="UP000694381"/>
    </source>
</evidence>
<dbReference type="PANTHER" id="PTHR45690">
    <property type="entry name" value="NACHT, LRR AND PYD DOMAINS-CONTAINING PROTEIN 12"/>
    <property type="match status" value="1"/>
</dbReference>
<organism evidence="1 2">
    <name type="scientific">Nannospalax galili</name>
    <name type="common">Northern Israeli blind subterranean mole rat</name>
    <name type="synonym">Spalax galili</name>
    <dbReference type="NCBI Taxonomy" id="1026970"/>
    <lineage>
        <taxon>Eukaryota</taxon>
        <taxon>Metazoa</taxon>
        <taxon>Chordata</taxon>
        <taxon>Craniata</taxon>
        <taxon>Vertebrata</taxon>
        <taxon>Euteleostomi</taxon>
        <taxon>Mammalia</taxon>
        <taxon>Eutheria</taxon>
        <taxon>Euarchontoglires</taxon>
        <taxon>Glires</taxon>
        <taxon>Rodentia</taxon>
        <taxon>Myomorpha</taxon>
        <taxon>Muroidea</taxon>
        <taxon>Spalacidae</taxon>
        <taxon>Spalacinae</taxon>
        <taxon>Nannospalax</taxon>
    </lineage>
</organism>
<dbReference type="Pfam" id="PF13516">
    <property type="entry name" value="LRR_6"/>
    <property type="match status" value="3"/>
</dbReference>
<name>A0A8C6RMR2_NANGA</name>
<dbReference type="SMART" id="SM00368">
    <property type="entry name" value="LRR_RI"/>
    <property type="match status" value="9"/>
</dbReference>
<dbReference type="SUPFAM" id="SSF52047">
    <property type="entry name" value="RNI-like"/>
    <property type="match status" value="1"/>
</dbReference>
<evidence type="ECO:0000313" key="1">
    <source>
        <dbReference type="Ensembl" id="ENSNGAP00000019597.1"/>
    </source>
</evidence>
<reference evidence="1" key="1">
    <citation type="submission" date="2025-08" db="UniProtKB">
        <authorList>
            <consortium name="Ensembl"/>
        </authorList>
    </citation>
    <scope>IDENTIFICATION</scope>
</reference>
<dbReference type="AlphaFoldDB" id="A0A8C6RMR2"/>
<dbReference type="GO" id="GO:0050727">
    <property type="term" value="P:regulation of inflammatory response"/>
    <property type="evidence" value="ECO:0007669"/>
    <property type="project" value="TreeGrafter"/>
</dbReference>
<reference evidence="1" key="2">
    <citation type="submission" date="2025-09" db="UniProtKB">
        <authorList>
            <consortium name="Ensembl"/>
        </authorList>
    </citation>
    <scope>IDENTIFICATION</scope>
</reference>
<dbReference type="Gene3D" id="3.80.10.10">
    <property type="entry name" value="Ribonuclease Inhibitor"/>
    <property type="match status" value="1"/>
</dbReference>
<proteinExistence type="predicted"/>